<comment type="caution">
    <text evidence="2">The sequence shown here is derived from an EMBL/GenBank/DDBJ whole genome shotgun (WGS) entry which is preliminary data.</text>
</comment>
<dbReference type="EMBL" id="JACIBY010000009">
    <property type="protein sequence ID" value="MBB3840004.1"/>
    <property type="molecule type" value="Genomic_DNA"/>
</dbReference>
<keyword evidence="3" id="KW-1185">Reference proteome</keyword>
<evidence type="ECO:0000313" key="2">
    <source>
        <dbReference type="EMBL" id="MBB3840004.1"/>
    </source>
</evidence>
<evidence type="ECO:0000259" key="1">
    <source>
        <dbReference type="Pfam" id="PF13291"/>
    </source>
</evidence>
<dbReference type="RefSeq" id="WP_183976716.1">
    <property type="nucleotide sequence ID" value="NZ_JACIBY010000009.1"/>
</dbReference>
<name>A0A7W5ZQV3_9BACT</name>
<feature type="domain" description="ACT" evidence="1">
    <location>
        <begin position="12"/>
        <end position="81"/>
    </location>
</feature>
<accession>A0A7W5ZQV3</accession>
<dbReference type="Proteomes" id="UP000541352">
    <property type="component" value="Unassembled WGS sequence"/>
</dbReference>
<gene>
    <name evidence="2" type="ORF">FHS57_004017</name>
</gene>
<evidence type="ECO:0000313" key="3">
    <source>
        <dbReference type="Proteomes" id="UP000541352"/>
    </source>
</evidence>
<protein>
    <submittedName>
        <fullName evidence="2">Glycine cleavage system regulatory protein</fullName>
    </submittedName>
</protein>
<sequence length="89" mass="10039">MKPAITPNFTLTQLEILGFDRVGFVEEVTRFVSAYGHIVSVRFEADGVRSQGFLKIKLDQLERLESLLVRLKAITGLVRVKKVEASPHK</sequence>
<organism evidence="2 3">
    <name type="scientific">Runella defluvii</name>
    <dbReference type="NCBI Taxonomy" id="370973"/>
    <lineage>
        <taxon>Bacteria</taxon>
        <taxon>Pseudomonadati</taxon>
        <taxon>Bacteroidota</taxon>
        <taxon>Cytophagia</taxon>
        <taxon>Cytophagales</taxon>
        <taxon>Spirosomataceae</taxon>
        <taxon>Runella</taxon>
    </lineage>
</organism>
<dbReference type="AlphaFoldDB" id="A0A7W5ZQV3"/>
<dbReference type="Pfam" id="PF13291">
    <property type="entry name" value="ACT_4"/>
    <property type="match status" value="1"/>
</dbReference>
<dbReference type="InterPro" id="IPR002912">
    <property type="entry name" value="ACT_dom"/>
</dbReference>
<proteinExistence type="predicted"/>
<dbReference type="Gene3D" id="3.30.70.260">
    <property type="match status" value="1"/>
</dbReference>
<reference evidence="2 3" key="1">
    <citation type="submission" date="2020-08" db="EMBL/GenBank/DDBJ databases">
        <title>Genomic Encyclopedia of Type Strains, Phase IV (KMG-IV): sequencing the most valuable type-strain genomes for metagenomic binning, comparative biology and taxonomic classification.</title>
        <authorList>
            <person name="Goeker M."/>
        </authorList>
    </citation>
    <scope>NUCLEOTIDE SEQUENCE [LARGE SCALE GENOMIC DNA]</scope>
    <source>
        <strain evidence="2 3">DSM 17976</strain>
    </source>
</reference>